<dbReference type="InterPro" id="IPR032675">
    <property type="entry name" value="LRR_dom_sf"/>
</dbReference>
<organism evidence="2 3">
    <name type="scientific">Riccia fluitans</name>
    <dbReference type="NCBI Taxonomy" id="41844"/>
    <lineage>
        <taxon>Eukaryota</taxon>
        <taxon>Viridiplantae</taxon>
        <taxon>Streptophyta</taxon>
        <taxon>Embryophyta</taxon>
        <taxon>Marchantiophyta</taxon>
        <taxon>Marchantiopsida</taxon>
        <taxon>Marchantiidae</taxon>
        <taxon>Marchantiales</taxon>
        <taxon>Ricciaceae</taxon>
        <taxon>Riccia</taxon>
    </lineage>
</organism>
<protein>
    <submittedName>
        <fullName evidence="2">Uncharacterized protein</fullName>
    </submittedName>
</protein>
<dbReference type="Gene3D" id="3.80.10.10">
    <property type="entry name" value="Ribonuclease Inhibitor"/>
    <property type="match status" value="1"/>
</dbReference>
<reference evidence="2 3" key="1">
    <citation type="submission" date="2024-09" db="EMBL/GenBank/DDBJ databases">
        <title>Chromosome-scale assembly of Riccia fluitans.</title>
        <authorList>
            <person name="Paukszto L."/>
            <person name="Sawicki J."/>
            <person name="Karawczyk K."/>
            <person name="Piernik-Szablinska J."/>
            <person name="Szczecinska M."/>
            <person name="Mazdziarz M."/>
        </authorList>
    </citation>
    <scope>NUCLEOTIDE SEQUENCE [LARGE SCALE GENOMIC DNA]</scope>
    <source>
        <strain evidence="2">Rf_01</strain>
        <tissue evidence="2">Aerial parts of the thallus</tissue>
    </source>
</reference>
<dbReference type="InterPro" id="IPR006553">
    <property type="entry name" value="Leu-rich_rpt_Cys-con_subtyp"/>
</dbReference>
<dbReference type="Proteomes" id="UP001605036">
    <property type="component" value="Unassembled WGS sequence"/>
</dbReference>
<accession>A0ABD1ZKM1</accession>
<comment type="caution">
    <text evidence="2">The sequence shown here is derived from an EMBL/GenBank/DDBJ whole genome shotgun (WGS) entry which is preliminary data.</text>
</comment>
<evidence type="ECO:0000313" key="3">
    <source>
        <dbReference type="Proteomes" id="UP001605036"/>
    </source>
</evidence>
<evidence type="ECO:0000313" key="2">
    <source>
        <dbReference type="EMBL" id="KAL2651880.1"/>
    </source>
</evidence>
<dbReference type="SUPFAM" id="SSF52047">
    <property type="entry name" value="RNI-like"/>
    <property type="match status" value="1"/>
</dbReference>
<sequence length="348" mass="39023">MEKTSWDDADIRESDGCPPVVKEDTSCSRRPQIFHPDTKADRRRIPGKCRSLVNLCIGNLGRHLEDIIEEIHLVAPTFPASVKASLLAIARRRDLLCDGLLVALADETWEVLDVSGSDITDASIEALARVCTRLRAVDISRCNRLTPRAVRDLVQHSPSLHTLRWGGTTLSNNTATLALGYILPKLNRNEEAEESWEELDIERVGKGGQSLRWLVWPSVDEKSRERLETECPRVVVNPKLFSKGLSVPWEARPGTVLDAPFVEDIDPETWAVKISRTVEFQIVSSKDLPSRETAVLSVAERFKLAFISRDERQVCVPADDIKDEGSDSRERLFVDILASDILERSHST</sequence>
<feature type="region of interest" description="Disordered" evidence="1">
    <location>
        <begin position="1"/>
        <end position="25"/>
    </location>
</feature>
<dbReference type="EMBL" id="JBHFFA010000001">
    <property type="protein sequence ID" value="KAL2651880.1"/>
    <property type="molecule type" value="Genomic_DNA"/>
</dbReference>
<name>A0ABD1ZKM1_9MARC</name>
<gene>
    <name evidence="2" type="ORF">R1flu_020008</name>
</gene>
<dbReference type="AlphaFoldDB" id="A0ABD1ZKM1"/>
<keyword evidence="3" id="KW-1185">Reference proteome</keyword>
<dbReference type="SMART" id="SM00367">
    <property type="entry name" value="LRR_CC"/>
    <property type="match status" value="1"/>
</dbReference>
<proteinExistence type="predicted"/>
<evidence type="ECO:0000256" key="1">
    <source>
        <dbReference type="SAM" id="MobiDB-lite"/>
    </source>
</evidence>